<reference evidence="2" key="1">
    <citation type="journal article" date="2020" name="Sci. Rep.">
        <title>A novel Asfarvirus-like virus identified as a potential cause of mass mortality of abalone.</title>
        <authorList>
            <person name="Matsuyama T."/>
            <person name="Takano T."/>
            <person name="Nishiki I."/>
            <person name="Fujiwara A."/>
            <person name="Kiryu I."/>
            <person name="Inada M."/>
            <person name="Sakai T."/>
            <person name="Terashima S."/>
            <person name="Matsuura Y."/>
            <person name="Isowa K."/>
            <person name="Nakayasu C."/>
        </authorList>
    </citation>
    <scope>NUCLEOTIDE SEQUENCE</scope>
</reference>
<sequence length="366" mass="41456">MKHGFLVLSNLIFVILIYIIQMAYQPVIYFSVDSVLERFLAAKKEGTFPHSVLEFGWKGIRSLETNSQIKYVKVLYITEDKTKYPLKLRFSHERQSGSIPPKDEADLAVLKDLNPNLKMKKREYGIAVQFNKYACRVETDDNNVVIIPNEKFRSKLFQVVEMIDLAFADDIENRKKAGLIGTLEDKIKGHMQENGLLLASTKTSRPIQTHISYASTSDNKGGPLINPILRLKIHEHRTTKELDRTFEILDLNKPILNDLGEVVKYEWATTLGPDKTLEFATSKNIHKILTSGCIHDGAIDASNICLSNMGISLSLKLTSTAIFRPDRPTALDMIYGDTKNFNINREPESTTSNENFVNPISSEIFT</sequence>
<keyword evidence="1" id="KW-0812">Transmembrane</keyword>
<organism evidence="2">
    <name type="scientific">Abalone asfa-like virus</name>
    <dbReference type="NCBI Taxonomy" id="2839893"/>
    <lineage>
        <taxon>Viruses</taxon>
        <taxon>Varidnaviria</taxon>
        <taxon>Bamfordvirae</taxon>
        <taxon>Nucleocytoviricota</taxon>
        <taxon>Pokkesviricetes</taxon>
        <taxon>Asfuvirales</taxon>
        <taxon>Asfarviridae</taxon>
    </lineage>
</organism>
<feature type="transmembrane region" description="Helical" evidence="1">
    <location>
        <begin position="5"/>
        <end position="24"/>
    </location>
</feature>
<evidence type="ECO:0000256" key="1">
    <source>
        <dbReference type="SAM" id="Phobius"/>
    </source>
</evidence>
<protein>
    <submittedName>
        <fullName evidence="2">CP312R homolog protein</fullName>
    </submittedName>
</protein>
<keyword evidence="1" id="KW-0472">Membrane</keyword>
<accession>A0A5K7XX71</accession>
<proteinExistence type="predicted"/>
<name>A0A5K7XX71_9VIRU</name>
<keyword evidence="1" id="KW-1133">Transmembrane helix</keyword>
<evidence type="ECO:0000313" key="2">
    <source>
        <dbReference type="EMBL" id="BBO54038.1"/>
    </source>
</evidence>
<dbReference type="EMBL" id="LC506465">
    <property type="protein sequence ID" value="BBO54038.1"/>
    <property type="molecule type" value="Genomic_DNA"/>
</dbReference>